<evidence type="ECO:0000313" key="2">
    <source>
        <dbReference type="EMBL" id="OIQ49978.1"/>
    </source>
</evidence>
<dbReference type="RefSeq" id="WP_071545452.1">
    <property type="nucleotide sequence ID" value="NZ_LKAQ01000004.1"/>
</dbReference>
<gene>
    <name evidence="2" type="ORF">BerOc1_01907</name>
</gene>
<dbReference type="Proteomes" id="UP000181901">
    <property type="component" value="Unassembled WGS sequence"/>
</dbReference>
<proteinExistence type="predicted"/>
<keyword evidence="1" id="KW-1133">Transmembrane helix</keyword>
<dbReference type="OrthoDB" id="5453964at2"/>
<reference evidence="2 3" key="1">
    <citation type="submission" date="2015-09" db="EMBL/GenBank/DDBJ databases">
        <title>Genome of Desulfovibrio dechloracetivorans BerOc1, a mercury methylating strain isolated from highly hydrocarbons and metals contaminated coastal sediments.</title>
        <authorList>
            <person name="Goni Urriza M."/>
            <person name="Gassie C."/>
            <person name="Bouchez O."/>
            <person name="Klopp C."/>
            <person name="Ranchou-Peyruse A."/>
            <person name="Remy G."/>
        </authorList>
    </citation>
    <scope>NUCLEOTIDE SEQUENCE [LARGE SCALE GENOMIC DNA]</scope>
    <source>
        <strain evidence="2 3">BerOc1</strain>
    </source>
</reference>
<protein>
    <submittedName>
        <fullName evidence="2">Uncharacterized protein</fullName>
    </submittedName>
</protein>
<feature type="transmembrane region" description="Helical" evidence="1">
    <location>
        <begin position="15"/>
        <end position="36"/>
    </location>
</feature>
<comment type="caution">
    <text evidence="2">The sequence shown here is derived from an EMBL/GenBank/DDBJ whole genome shotgun (WGS) entry which is preliminary data.</text>
</comment>
<accession>A0A1J5MVJ7</accession>
<organism evidence="2 3">
    <name type="scientific">Pseudodesulfovibrio hydrargyri</name>
    <dbReference type="NCBI Taxonomy" id="2125990"/>
    <lineage>
        <taxon>Bacteria</taxon>
        <taxon>Pseudomonadati</taxon>
        <taxon>Thermodesulfobacteriota</taxon>
        <taxon>Desulfovibrionia</taxon>
        <taxon>Desulfovibrionales</taxon>
        <taxon>Desulfovibrionaceae</taxon>
    </lineage>
</organism>
<sequence length="248" mass="27372">MGAQRTRFSSLPGRILARMVLMMLGLAIGVVLFMPWDKIWASALTRLDESLPGVGLSWSAIDRDGPLGFRVLDFRISVAQTPGRLHFEHAYVTMGFSPLASVRLDTGGPQCRLELFSNGVFDFEGDMDLTYLLGNSDLKGVLHASGSLFLPDGARLPKNGWVDVRSAQLVLPGDKVVEDLAFTAEIENRDMAVRDFSMRLPLAYKSTGTAVIDPDDLFRTRFDLKGDMTVGRDTFPYELHGTLADAVW</sequence>
<dbReference type="AlphaFoldDB" id="A0A1J5MVJ7"/>
<evidence type="ECO:0000313" key="3">
    <source>
        <dbReference type="Proteomes" id="UP000181901"/>
    </source>
</evidence>
<keyword evidence="1" id="KW-0472">Membrane</keyword>
<keyword evidence="1" id="KW-0812">Transmembrane</keyword>
<evidence type="ECO:0000256" key="1">
    <source>
        <dbReference type="SAM" id="Phobius"/>
    </source>
</evidence>
<dbReference type="EMBL" id="LKAQ01000004">
    <property type="protein sequence ID" value="OIQ49978.1"/>
    <property type="molecule type" value="Genomic_DNA"/>
</dbReference>
<keyword evidence="3" id="KW-1185">Reference proteome</keyword>
<name>A0A1J5MVJ7_9BACT</name>